<dbReference type="AlphaFoldDB" id="A0AAJ1CRW7"/>
<gene>
    <name evidence="2" type="ORF">NLX61_01895</name>
</gene>
<organism evidence="2 3">
    <name type="scientific">Fusobacterium vincentii</name>
    <name type="common">Fusobacterium nucleatum subsp. vincentii</name>
    <dbReference type="NCBI Taxonomy" id="155615"/>
    <lineage>
        <taxon>Bacteria</taxon>
        <taxon>Fusobacteriati</taxon>
        <taxon>Fusobacteriota</taxon>
        <taxon>Fusobacteriia</taxon>
        <taxon>Fusobacteriales</taxon>
        <taxon>Fusobacteriaceae</taxon>
        <taxon>Fusobacterium</taxon>
    </lineage>
</organism>
<dbReference type="RefSeq" id="WP_115304530.1">
    <property type="nucleotide sequence ID" value="NZ_JAMXTT010000001.1"/>
</dbReference>
<reference evidence="2" key="1">
    <citation type="submission" date="2022-06" db="EMBL/GenBank/DDBJ databases">
        <title>Draft Genome Sequence of Fusobacterium vincentii Strain CNGBCC1850030, Isolated from Healthy Human Feces.</title>
        <authorList>
            <person name="Jing X."/>
            <person name="Liu C."/>
            <person name="Ye Y."/>
            <person name="Xu J."/>
            <person name="Huang H."/>
            <person name="Wang B."/>
            <person name="Wei J."/>
            <person name="Zhao J."/>
        </authorList>
    </citation>
    <scope>NUCLEOTIDE SEQUENCE</scope>
    <source>
        <strain evidence="2">CNGBCC1850030</strain>
    </source>
</reference>
<sequence>MSRNYKFLFEGNQKDNIVIYMYNNKNSYELSESLKTISEIAFETDFFLKEIKPIQTEKGFELVLVYENKKLTQSKCEIEELITTIKTLKNEIDDVYRMFDNIVKEIDELKAEKNKEKENG</sequence>
<evidence type="ECO:0000313" key="3">
    <source>
        <dbReference type="Proteomes" id="UP001139307"/>
    </source>
</evidence>
<comment type="caution">
    <text evidence="2">The sequence shown here is derived from an EMBL/GenBank/DDBJ whole genome shotgun (WGS) entry which is preliminary data.</text>
</comment>
<feature type="coiled-coil region" evidence="1">
    <location>
        <begin position="71"/>
        <end position="119"/>
    </location>
</feature>
<dbReference type="Proteomes" id="UP001139307">
    <property type="component" value="Unassembled WGS sequence"/>
</dbReference>
<evidence type="ECO:0000256" key="1">
    <source>
        <dbReference type="SAM" id="Coils"/>
    </source>
</evidence>
<evidence type="ECO:0000313" key="2">
    <source>
        <dbReference type="EMBL" id="MCW0263114.1"/>
    </source>
</evidence>
<proteinExistence type="predicted"/>
<dbReference type="EMBL" id="JAMXTT010000001">
    <property type="protein sequence ID" value="MCW0263114.1"/>
    <property type="molecule type" value="Genomic_DNA"/>
</dbReference>
<keyword evidence="1" id="KW-0175">Coiled coil</keyword>
<name>A0AAJ1CRW7_FUSVC</name>
<protein>
    <submittedName>
        <fullName evidence="2">Uncharacterized protein</fullName>
    </submittedName>
</protein>
<accession>A0AAJ1CRW7</accession>